<comment type="caution">
    <text evidence="1">The sequence shown here is derived from an EMBL/GenBank/DDBJ whole genome shotgun (WGS) entry which is preliminary data.</text>
</comment>
<accession>A0AAN9FHX1</accession>
<protein>
    <submittedName>
        <fullName evidence="1">Uncharacterized protein</fullName>
    </submittedName>
</protein>
<evidence type="ECO:0000313" key="1">
    <source>
        <dbReference type="EMBL" id="KAK7273478.1"/>
    </source>
</evidence>
<gene>
    <name evidence="1" type="ORF">RIF29_14529</name>
</gene>
<keyword evidence="2" id="KW-1185">Reference proteome</keyword>
<dbReference type="AlphaFoldDB" id="A0AAN9FHX1"/>
<sequence>MTGAYTCGSCWARGRGVRHAQKTSTDVWLELGFTLRVCSGEWWRVVAPMIVKICLPVDVINLNAMVWLRKMQLRESALMGAILLKIKGYEYLAQSVCLLAASHISRAFTLSHLSRDFALSKRSRAFALSHS</sequence>
<organism evidence="1 2">
    <name type="scientific">Crotalaria pallida</name>
    <name type="common">Smooth rattlebox</name>
    <name type="synonym">Crotalaria striata</name>
    <dbReference type="NCBI Taxonomy" id="3830"/>
    <lineage>
        <taxon>Eukaryota</taxon>
        <taxon>Viridiplantae</taxon>
        <taxon>Streptophyta</taxon>
        <taxon>Embryophyta</taxon>
        <taxon>Tracheophyta</taxon>
        <taxon>Spermatophyta</taxon>
        <taxon>Magnoliopsida</taxon>
        <taxon>eudicotyledons</taxon>
        <taxon>Gunneridae</taxon>
        <taxon>Pentapetalae</taxon>
        <taxon>rosids</taxon>
        <taxon>fabids</taxon>
        <taxon>Fabales</taxon>
        <taxon>Fabaceae</taxon>
        <taxon>Papilionoideae</taxon>
        <taxon>50 kb inversion clade</taxon>
        <taxon>genistoids sensu lato</taxon>
        <taxon>core genistoids</taxon>
        <taxon>Crotalarieae</taxon>
        <taxon>Crotalaria</taxon>
    </lineage>
</organism>
<reference evidence="1 2" key="1">
    <citation type="submission" date="2024-01" db="EMBL/GenBank/DDBJ databases">
        <title>The genomes of 5 underutilized Papilionoideae crops provide insights into root nodulation and disease resistanc.</title>
        <authorList>
            <person name="Yuan L."/>
        </authorList>
    </citation>
    <scope>NUCLEOTIDE SEQUENCE [LARGE SCALE GENOMIC DNA]</scope>
    <source>
        <strain evidence="1">ZHUSHIDOU_FW_LH</strain>
        <tissue evidence="1">Leaf</tissue>
    </source>
</reference>
<dbReference type="EMBL" id="JAYWIO010000003">
    <property type="protein sequence ID" value="KAK7273478.1"/>
    <property type="molecule type" value="Genomic_DNA"/>
</dbReference>
<name>A0AAN9FHX1_CROPI</name>
<evidence type="ECO:0000313" key="2">
    <source>
        <dbReference type="Proteomes" id="UP001372338"/>
    </source>
</evidence>
<proteinExistence type="predicted"/>
<dbReference type="Proteomes" id="UP001372338">
    <property type="component" value="Unassembled WGS sequence"/>
</dbReference>